<dbReference type="SMART" id="SM00847">
    <property type="entry name" value="HA2"/>
    <property type="match status" value="1"/>
</dbReference>
<feature type="region of interest" description="Disordered" evidence="3">
    <location>
        <begin position="112"/>
        <end position="171"/>
    </location>
</feature>
<dbReference type="Proteomes" id="UP000054248">
    <property type="component" value="Unassembled WGS sequence"/>
</dbReference>
<dbReference type="OrthoDB" id="28053at2759"/>
<dbReference type="STRING" id="1051891.A0A0C3QFR2"/>
<evidence type="ECO:0000259" key="4">
    <source>
        <dbReference type="SMART" id="SM00847"/>
    </source>
</evidence>
<sequence length="980" mass="108343">MLKAKPAFELPYPRTVRTFVQRRSTSQSSAHPLGANQPAQDVGTLLSRPGSISEVRPPSEHPPFRRGKPSATPREPIHSNTVVIPSNGKLLDAVDRLATKIRGMEWLGQFHQQSTTKLPQTVPRRGDHSWPDFAKRKKSRAMAKAQEDHESSPELSRAGKGRVPTATSSRSQAIVQAMDENDVVFVQGEISFEMQTEVPQIILDHWTRLQKGAECNVIVVQSRGDASATAEITAAQRAHTTNRQVGYEIEGRSNLPQSHGSITFCTPEVLLRSLQMDRHDRRRAKIIMENASHIVVDNLQPRTTELDLLICLLKRLQTQRKLGGKPLKILFTSPSLGLSTLRAYFTIAGHHPPPVISIPSPKPVQPRLYLEDLTENLQEEGRAFLNDDVMDYLRRESTSVVIDSTSPLSASGTKLETPPASAMALGIWHALSCTEQGDVLVVLPGEAEVKDLHTTLHGGVAAFSRDKHIIIEIANKSRTFHNQNPVKSPKRHAVRHVILATPSWLSNCHYPNVTCVVDSVLTRRRRYDPCRHTTMVETVRATQAEVDARSAVTGGHGVYIGMISRTTASCLRPLPEPEIALSELSAAALTVAGINLQGNSLDGVFVDLPDRPSTSTVAAAVGDLKRLGALGTDGNLTSLGRILCQLPLKPSLGKMLICGALLRCLDPAITIAAVIKRQADVFGGRSDARKQFYHPRFPSDITAQYWAYTQWEEFMQRGCITEATSFVENNRLSLPALRRIEAEKAALFHALHGTGVMWPLKREFELPGFLHSSSLPAFNINKSSPATISALIAVGLQPHFALAQYGRPYSISPSQVVMPIGESIVDTQRIKSGSACVVAYQESFETATTNGTQVRLLNPSCIPSLAYILLGAKTFQPKAKKGVYVCDDWISIHGSPDFLDRLAVLKSELDRCLGWVYDKVFLRETWKRHQEHRHRPVLPEEGELSRFPLGREQYPYQELNEVDQILKSTVDLLDQAAGHR</sequence>
<evidence type="ECO:0000313" key="5">
    <source>
        <dbReference type="EMBL" id="KIO30300.1"/>
    </source>
</evidence>
<dbReference type="Gene3D" id="3.40.50.300">
    <property type="entry name" value="P-loop containing nucleotide triphosphate hydrolases"/>
    <property type="match status" value="2"/>
</dbReference>
<protein>
    <recommendedName>
        <fullName evidence="4">Helicase-associated domain-containing protein</fullName>
    </recommendedName>
</protein>
<feature type="compositionally biased region" description="Polar residues" evidence="3">
    <location>
        <begin position="21"/>
        <end position="30"/>
    </location>
</feature>
<feature type="region of interest" description="Disordered" evidence="3">
    <location>
        <begin position="21"/>
        <end position="81"/>
    </location>
</feature>
<evidence type="ECO:0000256" key="2">
    <source>
        <dbReference type="ARBA" id="ARBA00022840"/>
    </source>
</evidence>
<evidence type="ECO:0000256" key="1">
    <source>
        <dbReference type="ARBA" id="ARBA00022741"/>
    </source>
</evidence>
<dbReference type="SUPFAM" id="SSF52540">
    <property type="entry name" value="P-loop containing nucleoside triphosphate hydrolases"/>
    <property type="match status" value="1"/>
</dbReference>
<dbReference type="Gene3D" id="1.20.120.1080">
    <property type="match status" value="1"/>
</dbReference>
<dbReference type="GO" id="GO:0003723">
    <property type="term" value="F:RNA binding"/>
    <property type="evidence" value="ECO:0007669"/>
    <property type="project" value="TreeGrafter"/>
</dbReference>
<dbReference type="GO" id="GO:0005524">
    <property type="term" value="F:ATP binding"/>
    <property type="evidence" value="ECO:0007669"/>
    <property type="project" value="UniProtKB-KW"/>
</dbReference>
<keyword evidence="2" id="KW-0067">ATP-binding</keyword>
<dbReference type="PANTHER" id="PTHR18934">
    <property type="entry name" value="ATP-DEPENDENT RNA HELICASE"/>
    <property type="match status" value="1"/>
</dbReference>
<proteinExistence type="predicted"/>
<dbReference type="GO" id="GO:0004386">
    <property type="term" value="F:helicase activity"/>
    <property type="evidence" value="ECO:0007669"/>
    <property type="project" value="TreeGrafter"/>
</dbReference>
<accession>A0A0C3QFR2</accession>
<dbReference type="InterPro" id="IPR007502">
    <property type="entry name" value="Helicase-assoc_dom"/>
</dbReference>
<dbReference type="PANTHER" id="PTHR18934:SF203">
    <property type="entry name" value="ATP-DEPENDENT RNA HELICASE A"/>
    <property type="match status" value="1"/>
</dbReference>
<feature type="compositionally biased region" description="Basic and acidic residues" evidence="3">
    <location>
        <begin position="124"/>
        <end position="134"/>
    </location>
</feature>
<keyword evidence="6" id="KW-1185">Reference proteome</keyword>
<evidence type="ECO:0000313" key="6">
    <source>
        <dbReference type="Proteomes" id="UP000054248"/>
    </source>
</evidence>
<keyword evidence="1" id="KW-0547">Nucleotide-binding</keyword>
<reference evidence="5 6" key="1">
    <citation type="submission" date="2014-04" db="EMBL/GenBank/DDBJ databases">
        <authorList>
            <consortium name="DOE Joint Genome Institute"/>
            <person name="Kuo A."/>
            <person name="Girlanda M."/>
            <person name="Perotto S."/>
            <person name="Kohler A."/>
            <person name="Nagy L.G."/>
            <person name="Floudas D."/>
            <person name="Copeland A."/>
            <person name="Barry K.W."/>
            <person name="Cichocki N."/>
            <person name="Veneault-Fourrey C."/>
            <person name="LaButti K."/>
            <person name="Lindquist E.A."/>
            <person name="Lipzen A."/>
            <person name="Lundell T."/>
            <person name="Morin E."/>
            <person name="Murat C."/>
            <person name="Sun H."/>
            <person name="Tunlid A."/>
            <person name="Henrissat B."/>
            <person name="Grigoriev I.V."/>
            <person name="Hibbett D.S."/>
            <person name="Martin F."/>
            <person name="Nordberg H.P."/>
            <person name="Cantor M.N."/>
            <person name="Hua S.X."/>
        </authorList>
    </citation>
    <scope>NUCLEOTIDE SEQUENCE [LARGE SCALE GENOMIC DNA]</scope>
    <source>
        <strain evidence="5 6">MUT 4182</strain>
    </source>
</reference>
<dbReference type="InterPro" id="IPR048333">
    <property type="entry name" value="HA2_WH"/>
</dbReference>
<dbReference type="EMBL" id="KN822973">
    <property type="protein sequence ID" value="KIO30300.1"/>
    <property type="molecule type" value="Genomic_DNA"/>
</dbReference>
<organism evidence="5 6">
    <name type="scientific">Tulasnella calospora MUT 4182</name>
    <dbReference type="NCBI Taxonomy" id="1051891"/>
    <lineage>
        <taxon>Eukaryota</taxon>
        <taxon>Fungi</taxon>
        <taxon>Dikarya</taxon>
        <taxon>Basidiomycota</taxon>
        <taxon>Agaricomycotina</taxon>
        <taxon>Agaricomycetes</taxon>
        <taxon>Cantharellales</taxon>
        <taxon>Tulasnellaceae</taxon>
        <taxon>Tulasnella</taxon>
    </lineage>
</organism>
<dbReference type="Pfam" id="PF21010">
    <property type="entry name" value="HA2_C"/>
    <property type="match status" value="1"/>
</dbReference>
<evidence type="ECO:0000256" key="3">
    <source>
        <dbReference type="SAM" id="MobiDB-lite"/>
    </source>
</evidence>
<dbReference type="Pfam" id="PF04408">
    <property type="entry name" value="WHD_HA2"/>
    <property type="match status" value="1"/>
</dbReference>
<reference evidence="6" key="2">
    <citation type="submission" date="2015-01" db="EMBL/GenBank/DDBJ databases">
        <title>Evolutionary Origins and Diversification of the Mycorrhizal Mutualists.</title>
        <authorList>
            <consortium name="DOE Joint Genome Institute"/>
            <consortium name="Mycorrhizal Genomics Consortium"/>
            <person name="Kohler A."/>
            <person name="Kuo A."/>
            <person name="Nagy L.G."/>
            <person name="Floudas D."/>
            <person name="Copeland A."/>
            <person name="Barry K.W."/>
            <person name="Cichocki N."/>
            <person name="Veneault-Fourrey C."/>
            <person name="LaButti K."/>
            <person name="Lindquist E.A."/>
            <person name="Lipzen A."/>
            <person name="Lundell T."/>
            <person name="Morin E."/>
            <person name="Murat C."/>
            <person name="Riley R."/>
            <person name="Ohm R."/>
            <person name="Sun H."/>
            <person name="Tunlid A."/>
            <person name="Henrissat B."/>
            <person name="Grigoriev I.V."/>
            <person name="Hibbett D.S."/>
            <person name="Martin F."/>
        </authorList>
    </citation>
    <scope>NUCLEOTIDE SEQUENCE [LARGE SCALE GENOMIC DNA]</scope>
    <source>
        <strain evidence="6">MUT 4182</strain>
    </source>
</reference>
<dbReference type="AlphaFoldDB" id="A0A0C3QFR2"/>
<name>A0A0C3QFR2_9AGAM</name>
<gene>
    <name evidence="5" type="ORF">M407DRAFT_20570</name>
</gene>
<dbReference type="HOGENOM" id="CLU_001832_1_1_1"/>
<feature type="domain" description="Helicase-associated" evidence="4">
    <location>
        <begin position="619"/>
        <end position="705"/>
    </location>
</feature>
<dbReference type="InterPro" id="IPR027417">
    <property type="entry name" value="P-loop_NTPase"/>
</dbReference>